<accession>A0ABP9U441</accession>
<evidence type="ECO:0000259" key="7">
    <source>
        <dbReference type="SMART" id="SM00836"/>
    </source>
</evidence>
<evidence type="ECO:0000259" key="8">
    <source>
        <dbReference type="SMART" id="SM01016"/>
    </source>
</evidence>
<sequence length="302" mass="31496">MPETPAEYAGRVTPEQLRTVLAEAVAQTTRCAQQPEGAVLRRADARTPGHWHSTIALRAAAQSGGDPREVADRIAEAVRTHPDIAAVTVTGPGFLGIEVRAAALIAAVTALIAEPEPGSGPEPSSGPGRSAAPEPGGVPELNGAESVPAVRTSNEGASTVWGVDAQLVRRAVDANPAYLLMRTHAHTRRLHRRAVAAGLPAAAPDAAAEQLDAVDRSLLVHIIDTPATADRAVTAGDLRPLVLALDELSRAYLAWTGDHEIVPTIDHDITGLHAARLRLVDGVTTVLARGLRLLGAPAPERM</sequence>
<keyword evidence="10" id="KW-1185">Reference proteome</keyword>
<evidence type="ECO:0000313" key="9">
    <source>
        <dbReference type="EMBL" id="GAA5341909.1"/>
    </source>
</evidence>
<dbReference type="SMART" id="SM01016">
    <property type="entry name" value="Arg_tRNA_synt_N"/>
    <property type="match status" value="1"/>
</dbReference>
<dbReference type="InterPro" id="IPR005148">
    <property type="entry name" value="Arg-tRNA-synth_N"/>
</dbReference>
<dbReference type="Gene3D" id="3.30.1360.70">
    <property type="entry name" value="Arginyl tRNA synthetase N-terminal domain"/>
    <property type="match status" value="1"/>
</dbReference>
<comment type="catalytic activity">
    <reaction evidence="5">
        <text>tRNA(Arg) + L-arginine + ATP = L-arginyl-tRNA(Arg) + AMP + diphosphate</text>
        <dbReference type="Rhea" id="RHEA:20301"/>
        <dbReference type="Rhea" id="RHEA-COMP:9658"/>
        <dbReference type="Rhea" id="RHEA-COMP:9673"/>
        <dbReference type="ChEBI" id="CHEBI:30616"/>
        <dbReference type="ChEBI" id="CHEBI:32682"/>
        <dbReference type="ChEBI" id="CHEBI:33019"/>
        <dbReference type="ChEBI" id="CHEBI:78442"/>
        <dbReference type="ChEBI" id="CHEBI:78513"/>
        <dbReference type="ChEBI" id="CHEBI:456215"/>
        <dbReference type="EC" id="6.1.1.19"/>
    </reaction>
</comment>
<evidence type="ECO:0000256" key="4">
    <source>
        <dbReference type="ARBA" id="ARBA00022840"/>
    </source>
</evidence>
<keyword evidence="3" id="KW-0547">Nucleotide-binding</keyword>
<evidence type="ECO:0000256" key="3">
    <source>
        <dbReference type="ARBA" id="ARBA00022741"/>
    </source>
</evidence>
<gene>
    <name evidence="9" type="ORF">KACC15558_29500</name>
</gene>
<dbReference type="PANTHER" id="PTHR11956:SF5">
    <property type="entry name" value="ARGININE--TRNA LIGASE, CYTOPLASMIC"/>
    <property type="match status" value="1"/>
</dbReference>
<dbReference type="InterPro" id="IPR009080">
    <property type="entry name" value="tRNAsynth_Ia_anticodon-bd"/>
</dbReference>
<feature type="domain" description="DALR anticodon binding" evidence="7">
    <location>
        <begin position="180"/>
        <end position="302"/>
    </location>
</feature>
<dbReference type="InterPro" id="IPR001278">
    <property type="entry name" value="Arg-tRNA-ligase"/>
</dbReference>
<dbReference type="InterPro" id="IPR008909">
    <property type="entry name" value="DALR_anticod-bd"/>
</dbReference>
<dbReference type="SUPFAM" id="SSF47323">
    <property type="entry name" value="Anticodon-binding domain of a subclass of class I aminoacyl-tRNA synthetases"/>
    <property type="match status" value="1"/>
</dbReference>
<organism evidence="9 10">
    <name type="scientific">Brevibacterium ammoniilyticum</name>
    <dbReference type="NCBI Taxonomy" id="1046555"/>
    <lineage>
        <taxon>Bacteria</taxon>
        <taxon>Bacillati</taxon>
        <taxon>Actinomycetota</taxon>
        <taxon>Actinomycetes</taxon>
        <taxon>Micrococcales</taxon>
        <taxon>Brevibacteriaceae</taxon>
        <taxon>Brevibacterium</taxon>
    </lineage>
</organism>
<feature type="region of interest" description="Disordered" evidence="6">
    <location>
        <begin position="115"/>
        <end position="155"/>
    </location>
</feature>
<evidence type="ECO:0000256" key="5">
    <source>
        <dbReference type="ARBA" id="ARBA00049339"/>
    </source>
</evidence>
<dbReference type="EC" id="6.1.1.19" evidence="1"/>
<name>A0ABP9U441_9MICO</name>
<reference evidence="9 10" key="1">
    <citation type="submission" date="2024-02" db="EMBL/GenBank/DDBJ databases">
        <title>Characterization of antibiotic resistant novel bacterial strains and their environmental applications.</title>
        <authorList>
            <person name="Manzoor S."/>
            <person name="Abbas S."/>
            <person name="Arshad M."/>
            <person name="Li W.J."/>
            <person name="Ahmed I."/>
        </authorList>
    </citation>
    <scope>NUCLEOTIDE SEQUENCE [LARGE SCALE GENOMIC DNA]</scope>
    <source>
        <strain evidence="9 10">KACC 15558</strain>
    </source>
</reference>
<comment type="caution">
    <text evidence="9">The sequence shown here is derived from an EMBL/GenBank/DDBJ whole genome shotgun (WGS) entry which is preliminary data.</text>
</comment>
<feature type="domain" description="Arginyl tRNA synthetase N-terminal" evidence="8">
    <location>
        <begin position="15"/>
        <end position="99"/>
    </location>
</feature>
<keyword evidence="2" id="KW-0436">Ligase</keyword>
<feature type="compositionally biased region" description="Low complexity" evidence="6">
    <location>
        <begin position="115"/>
        <end position="137"/>
    </location>
</feature>
<dbReference type="PANTHER" id="PTHR11956">
    <property type="entry name" value="ARGINYL-TRNA SYNTHETASE"/>
    <property type="match status" value="1"/>
</dbReference>
<keyword evidence="4" id="KW-0067">ATP-binding</keyword>
<proteinExistence type="predicted"/>
<dbReference type="EMBL" id="BAABNP010000014">
    <property type="protein sequence ID" value="GAA5341909.1"/>
    <property type="molecule type" value="Genomic_DNA"/>
</dbReference>
<dbReference type="Pfam" id="PF03485">
    <property type="entry name" value="Arg_tRNA_synt_N"/>
    <property type="match status" value="1"/>
</dbReference>
<dbReference type="Gene3D" id="1.10.730.10">
    <property type="entry name" value="Isoleucyl-tRNA Synthetase, Domain 1"/>
    <property type="match status" value="1"/>
</dbReference>
<evidence type="ECO:0000256" key="1">
    <source>
        <dbReference type="ARBA" id="ARBA00012837"/>
    </source>
</evidence>
<dbReference type="Proteomes" id="UP001498935">
    <property type="component" value="Unassembled WGS sequence"/>
</dbReference>
<dbReference type="InterPro" id="IPR036695">
    <property type="entry name" value="Arg-tRNA-synth_N_sf"/>
</dbReference>
<dbReference type="SMART" id="SM00836">
    <property type="entry name" value="DALR_1"/>
    <property type="match status" value="1"/>
</dbReference>
<evidence type="ECO:0000256" key="6">
    <source>
        <dbReference type="SAM" id="MobiDB-lite"/>
    </source>
</evidence>
<evidence type="ECO:0000313" key="10">
    <source>
        <dbReference type="Proteomes" id="UP001498935"/>
    </source>
</evidence>
<dbReference type="Pfam" id="PF05746">
    <property type="entry name" value="DALR_1"/>
    <property type="match status" value="1"/>
</dbReference>
<dbReference type="SUPFAM" id="SSF55190">
    <property type="entry name" value="Arginyl-tRNA synthetase (ArgRS), N-terminal 'additional' domain"/>
    <property type="match status" value="1"/>
</dbReference>
<protein>
    <recommendedName>
        <fullName evidence="1">arginine--tRNA ligase</fullName>
        <ecNumber evidence="1">6.1.1.19</ecNumber>
    </recommendedName>
</protein>
<evidence type="ECO:0000256" key="2">
    <source>
        <dbReference type="ARBA" id="ARBA00022598"/>
    </source>
</evidence>